<dbReference type="InterPro" id="IPR036852">
    <property type="entry name" value="Peptidase_S8/S53_dom_sf"/>
</dbReference>
<dbReference type="GO" id="GO:0004252">
    <property type="term" value="F:serine-type endopeptidase activity"/>
    <property type="evidence" value="ECO:0007669"/>
    <property type="project" value="InterPro"/>
</dbReference>
<proteinExistence type="inferred from homology"/>
<evidence type="ECO:0000313" key="7">
    <source>
        <dbReference type="EMBL" id="CAB4841409.1"/>
    </source>
</evidence>
<dbReference type="EMBL" id="CAFAZZ010000029">
    <property type="protein sequence ID" value="CAB4841409.1"/>
    <property type="molecule type" value="Genomic_DNA"/>
</dbReference>
<dbReference type="InterPro" id="IPR015500">
    <property type="entry name" value="Peptidase_S8_subtilisin-rel"/>
</dbReference>
<accession>A0A6J7BBM8</accession>
<dbReference type="SUPFAM" id="SSF52743">
    <property type="entry name" value="Subtilisin-like"/>
    <property type="match status" value="1"/>
</dbReference>
<dbReference type="InterPro" id="IPR022398">
    <property type="entry name" value="Peptidase_S8_His-AS"/>
</dbReference>
<keyword evidence="3" id="KW-0378">Hydrolase</keyword>
<keyword evidence="4" id="KW-0720">Serine protease</keyword>
<dbReference type="PANTHER" id="PTHR43806:SF11">
    <property type="entry name" value="CEREVISIN-RELATED"/>
    <property type="match status" value="1"/>
</dbReference>
<evidence type="ECO:0000256" key="3">
    <source>
        <dbReference type="ARBA" id="ARBA00022801"/>
    </source>
</evidence>
<evidence type="ECO:0000256" key="1">
    <source>
        <dbReference type="ARBA" id="ARBA00011073"/>
    </source>
</evidence>
<dbReference type="PROSITE" id="PS00138">
    <property type="entry name" value="SUBTILASE_SER"/>
    <property type="match status" value="1"/>
</dbReference>
<dbReference type="InterPro" id="IPR023828">
    <property type="entry name" value="Peptidase_S8_Ser-AS"/>
</dbReference>
<sequence length="716" mass="72633">MRRIAFLAITLLATLLSPNATMADVDSTLQGEYAPDRVIVTYSDGGTSAQNFQVRERTRTDVEAVSSKEISPRASRTAVLTLGKNVSVSEAIKRLRNQPGVVYVQPDYKVYALDIPPTDSYFASNSLWGMYGSGTTPANSFGSNAISAWGRGYTGSSSIAVGVVDEGIQISHPDLAANIWVNPGEIAGNGLDDDNNGYIDDINGWDFVNNDNTVFDGRANSTLDAHGTHVSGTIGGRANNGTGVVGVNWNVKIISAKFLGLNGGYTSDAVRALDYLTALKIKGAPIVASNNSWGGGGFDQALLDAIDRGGDAGILFIAAAGNNGQNTDTTANYPSNYVCDGTANNRGWDCIISVASINSTGARSSFSNYGATTVDLGAPGEGIISSVPLNSWANYSGTSMATPHVTGAVALCASMGLTNPRDIKSAILSTVTPRSSLAGITTTGGILNLDGMTTACSGKSAQALLTITNTTLNATPGTSIKLTSNGGSGSGTLTYLTPTTGCAITNGDSLTSTITANCLVYATKAASGSLTAATSPAVTFAFALTPQATLRIANTVLSNPANVAVRLTTSGGSGLGAVSYAVTGTNCLISNGDSLSVTAATTCRVTATKASASGFAAATSASVSFVFTAVAQTPLAISNTTLSVPRSSTIQITVSGGTGAGTLSYRVTGTNCSVSTAGLLKPTRITSAATCSVTATKAANGIYTASTSPAVTFSFT</sequence>
<dbReference type="Pfam" id="PF00082">
    <property type="entry name" value="Peptidase_S8"/>
    <property type="match status" value="1"/>
</dbReference>
<reference evidence="7" key="1">
    <citation type="submission" date="2020-05" db="EMBL/GenBank/DDBJ databases">
        <authorList>
            <person name="Chiriac C."/>
            <person name="Salcher M."/>
            <person name="Ghai R."/>
            <person name="Kavagutti S V."/>
        </authorList>
    </citation>
    <scope>NUCLEOTIDE SEQUENCE</scope>
</reference>
<dbReference type="CDD" id="cd07473">
    <property type="entry name" value="Peptidases_S8_Subtilisin_like"/>
    <property type="match status" value="1"/>
</dbReference>
<keyword evidence="2" id="KW-0645">Protease</keyword>
<dbReference type="PANTHER" id="PTHR43806">
    <property type="entry name" value="PEPTIDASE S8"/>
    <property type="match status" value="1"/>
</dbReference>
<dbReference type="AlphaFoldDB" id="A0A6J7BBM8"/>
<dbReference type="InterPro" id="IPR050131">
    <property type="entry name" value="Peptidase_S8_subtilisin-like"/>
</dbReference>
<dbReference type="PROSITE" id="PS00137">
    <property type="entry name" value="SUBTILASE_HIS"/>
    <property type="match status" value="1"/>
</dbReference>
<organism evidence="7">
    <name type="scientific">freshwater metagenome</name>
    <dbReference type="NCBI Taxonomy" id="449393"/>
    <lineage>
        <taxon>unclassified sequences</taxon>
        <taxon>metagenomes</taxon>
        <taxon>ecological metagenomes</taxon>
    </lineage>
</organism>
<dbReference type="PROSITE" id="PS51892">
    <property type="entry name" value="SUBTILASE"/>
    <property type="match status" value="1"/>
</dbReference>
<dbReference type="PRINTS" id="PR00723">
    <property type="entry name" value="SUBTILISIN"/>
</dbReference>
<evidence type="ECO:0000256" key="4">
    <source>
        <dbReference type="ARBA" id="ARBA00022825"/>
    </source>
</evidence>
<protein>
    <submittedName>
        <fullName evidence="7">Unannotated protein</fullName>
    </submittedName>
</protein>
<feature type="domain" description="Peptidase S8/S53" evidence="5">
    <location>
        <begin position="157"/>
        <end position="434"/>
    </location>
</feature>
<dbReference type="InterPro" id="IPR034204">
    <property type="entry name" value="PfSUB1-like_cat_dom"/>
</dbReference>
<dbReference type="Gene3D" id="3.40.50.200">
    <property type="entry name" value="Peptidase S8/S53 domain"/>
    <property type="match status" value="1"/>
</dbReference>
<gene>
    <name evidence="7" type="ORF">UFOPK3243_00433</name>
</gene>
<name>A0A6J7BBM8_9ZZZZ</name>
<dbReference type="InterPro" id="IPR054399">
    <property type="entry name" value="Fervidolysin-like_N_prodom"/>
</dbReference>
<evidence type="ECO:0000259" key="6">
    <source>
        <dbReference type="Pfam" id="PF22148"/>
    </source>
</evidence>
<evidence type="ECO:0000259" key="5">
    <source>
        <dbReference type="Pfam" id="PF00082"/>
    </source>
</evidence>
<dbReference type="InterPro" id="IPR000209">
    <property type="entry name" value="Peptidase_S8/S53_dom"/>
</dbReference>
<dbReference type="GO" id="GO:0006508">
    <property type="term" value="P:proteolysis"/>
    <property type="evidence" value="ECO:0007669"/>
    <property type="project" value="UniProtKB-KW"/>
</dbReference>
<evidence type="ECO:0000256" key="2">
    <source>
        <dbReference type="ARBA" id="ARBA00022670"/>
    </source>
</evidence>
<comment type="similarity">
    <text evidence="1">Belongs to the peptidase S8 family.</text>
</comment>
<dbReference type="Pfam" id="PF22148">
    <property type="entry name" value="Fervidolysin_NPro-like"/>
    <property type="match status" value="1"/>
</dbReference>
<feature type="domain" description="Fervidolysin-like N-terminal prodomain" evidence="6">
    <location>
        <begin position="24"/>
        <end position="106"/>
    </location>
</feature>